<keyword evidence="9 10" id="KW-0472">Membrane</keyword>
<evidence type="ECO:0000256" key="2">
    <source>
        <dbReference type="ARBA" id="ARBA00007742"/>
    </source>
</evidence>
<sequence length="397" mass="45032">MPELSRCHTPVFGPIPGRLVFLGATPAPKVIQSIDIGISRSSFLFAPTPHHTRSPTRSTSPMELTIQTRGGRPSKRFPLTVSLSSKQPTVGELKRQIEKQTKLGFHRQRLTTLDKKLPLDDEDKKVVDFGVNDGDKLEIKDLGSQMRGFAIRKSWSAVFMSEYAGPLFIHPIFYFGSKLIYRQDFVHSRMQKYAIVGHYVKRELETIFVHRFSSATMPLFNLFKKLVPSAFPPISLLRAQALTPKERAFFSCGHYWGLSGLLLAPPLYGPWNGAQALKGTIRDTDKWIYAWVALWAFGELSNLSTHITLRNLRPAGTKTRAIPRGYGFGLVSCPNYFFETIAWVAFTGLTLDYAAAFFSVVAVVQMYVWAVKKHRRYRKEFGKDYPRGRKAMFPFLA</sequence>
<name>A0A2X0LUG5_9BASI</name>
<keyword evidence="6 10" id="KW-1133">Transmembrane helix</keyword>
<dbReference type="GO" id="GO:0042761">
    <property type="term" value="P:very long-chain fatty acid biosynthetic process"/>
    <property type="evidence" value="ECO:0007669"/>
    <property type="project" value="TreeGrafter"/>
</dbReference>
<dbReference type="GO" id="GO:0016627">
    <property type="term" value="F:oxidoreductase activity, acting on the CH-CH group of donors"/>
    <property type="evidence" value="ECO:0007669"/>
    <property type="project" value="InterPro"/>
</dbReference>
<reference evidence="12 13" key="1">
    <citation type="submission" date="2016-11" db="EMBL/GenBank/DDBJ databases">
        <authorList>
            <person name="Jaros S."/>
            <person name="Januszkiewicz K."/>
            <person name="Wedrychowicz H."/>
        </authorList>
    </citation>
    <scope>NUCLEOTIDE SEQUENCE [LARGE SCALE GENOMIC DNA]</scope>
</reference>
<gene>
    <name evidence="12" type="primary">BQ5605_C013g07170</name>
    <name evidence="12" type="ORF">BQ5605_C013G07170</name>
</gene>
<keyword evidence="13" id="KW-1185">Reference proteome</keyword>
<dbReference type="PANTHER" id="PTHR10556:SF28">
    <property type="entry name" value="VERY-LONG-CHAIN ENOYL-COA REDUCTASE"/>
    <property type="match status" value="1"/>
</dbReference>
<evidence type="ECO:0000313" key="12">
    <source>
        <dbReference type="EMBL" id="SGY14925.1"/>
    </source>
</evidence>
<dbReference type="AlphaFoldDB" id="A0A2X0LUG5"/>
<keyword evidence="4 10" id="KW-0812">Transmembrane</keyword>
<dbReference type="InterPro" id="IPR000626">
    <property type="entry name" value="Ubiquitin-like_dom"/>
</dbReference>
<evidence type="ECO:0000256" key="6">
    <source>
        <dbReference type="ARBA" id="ARBA00022989"/>
    </source>
</evidence>
<dbReference type="Proteomes" id="UP000249464">
    <property type="component" value="Unassembled WGS sequence"/>
</dbReference>
<evidence type="ECO:0000256" key="3">
    <source>
        <dbReference type="ARBA" id="ARBA00022516"/>
    </source>
</evidence>
<keyword evidence="5" id="KW-0521">NADP</keyword>
<keyword evidence="3" id="KW-0444">Lipid biosynthesis</keyword>
<dbReference type="PROSITE" id="PS50244">
    <property type="entry name" value="S5A_REDUCTASE"/>
    <property type="match status" value="1"/>
</dbReference>
<evidence type="ECO:0000256" key="8">
    <source>
        <dbReference type="ARBA" id="ARBA00023098"/>
    </source>
</evidence>
<dbReference type="EMBL" id="FQNC01000013">
    <property type="protein sequence ID" value="SGY14925.1"/>
    <property type="molecule type" value="Genomic_DNA"/>
</dbReference>
<dbReference type="InterPro" id="IPR039357">
    <property type="entry name" value="SRD5A/TECR"/>
</dbReference>
<evidence type="ECO:0000256" key="10">
    <source>
        <dbReference type="SAM" id="Phobius"/>
    </source>
</evidence>
<organism evidence="12 13">
    <name type="scientific">Microbotryum silenes-dioicae</name>
    <dbReference type="NCBI Taxonomy" id="796604"/>
    <lineage>
        <taxon>Eukaryota</taxon>
        <taxon>Fungi</taxon>
        <taxon>Dikarya</taxon>
        <taxon>Basidiomycota</taxon>
        <taxon>Pucciniomycotina</taxon>
        <taxon>Microbotryomycetes</taxon>
        <taxon>Microbotryales</taxon>
        <taxon>Microbotryaceae</taxon>
        <taxon>Microbotryum</taxon>
    </lineage>
</organism>
<dbReference type="InterPro" id="IPR029071">
    <property type="entry name" value="Ubiquitin-like_domsf"/>
</dbReference>
<dbReference type="STRING" id="796604.A0A2X0LUG5"/>
<feature type="transmembrane region" description="Helical" evidence="10">
    <location>
        <begin position="326"/>
        <end position="347"/>
    </location>
</feature>
<evidence type="ECO:0000256" key="7">
    <source>
        <dbReference type="ARBA" id="ARBA00023002"/>
    </source>
</evidence>
<dbReference type="Gene3D" id="1.20.120.1630">
    <property type="match status" value="1"/>
</dbReference>
<feature type="domain" description="Ubiquitin-like" evidence="11">
    <location>
        <begin position="62"/>
        <end position="139"/>
    </location>
</feature>
<proteinExistence type="inferred from homology"/>
<accession>A0A2X0LUG5</accession>
<dbReference type="InterPro" id="IPR001104">
    <property type="entry name" value="3-oxo-5_a-steroid_4-DH_C"/>
</dbReference>
<evidence type="ECO:0000256" key="4">
    <source>
        <dbReference type="ARBA" id="ARBA00022692"/>
    </source>
</evidence>
<comment type="subcellular location">
    <subcellularLocation>
        <location evidence="1">Endoplasmic reticulum membrane</location>
        <topology evidence="1">Multi-pass membrane protein</topology>
    </subcellularLocation>
</comment>
<dbReference type="SUPFAM" id="SSF54236">
    <property type="entry name" value="Ubiquitin-like"/>
    <property type="match status" value="1"/>
</dbReference>
<keyword evidence="7" id="KW-0560">Oxidoreductase</keyword>
<evidence type="ECO:0000256" key="1">
    <source>
        <dbReference type="ARBA" id="ARBA00004477"/>
    </source>
</evidence>
<feature type="transmembrane region" description="Helical" evidence="10">
    <location>
        <begin position="288"/>
        <end position="305"/>
    </location>
</feature>
<protein>
    <submittedName>
        <fullName evidence="12">BQ5605_C013g07170 protein</fullName>
    </submittedName>
</protein>
<dbReference type="GO" id="GO:0005789">
    <property type="term" value="C:endoplasmic reticulum membrane"/>
    <property type="evidence" value="ECO:0007669"/>
    <property type="project" value="UniProtKB-SubCell"/>
</dbReference>
<evidence type="ECO:0000313" key="13">
    <source>
        <dbReference type="Proteomes" id="UP000249464"/>
    </source>
</evidence>
<comment type="similarity">
    <text evidence="2">Belongs to the steroid 5-alpha reductase family.</text>
</comment>
<keyword evidence="8" id="KW-0443">Lipid metabolism</keyword>
<evidence type="ECO:0000256" key="5">
    <source>
        <dbReference type="ARBA" id="ARBA00022857"/>
    </source>
</evidence>
<evidence type="ECO:0000256" key="9">
    <source>
        <dbReference type="ARBA" id="ARBA00023136"/>
    </source>
</evidence>
<dbReference type="Pfam" id="PF02544">
    <property type="entry name" value="Steroid_dh"/>
    <property type="match status" value="1"/>
</dbReference>
<evidence type="ECO:0000259" key="11">
    <source>
        <dbReference type="PROSITE" id="PS50053"/>
    </source>
</evidence>
<feature type="transmembrane region" description="Helical" evidence="10">
    <location>
        <begin position="353"/>
        <end position="371"/>
    </location>
</feature>
<dbReference type="Gene3D" id="3.10.20.90">
    <property type="entry name" value="Phosphatidylinositol 3-kinase Catalytic Subunit, Chain A, domain 1"/>
    <property type="match status" value="1"/>
</dbReference>
<dbReference type="PANTHER" id="PTHR10556">
    <property type="entry name" value="3-OXO-5-ALPHA-STEROID 4-DEHYDROGENASE"/>
    <property type="match status" value="1"/>
</dbReference>
<dbReference type="PROSITE" id="PS50053">
    <property type="entry name" value="UBIQUITIN_2"/>
    <property type="match status" value="1"/>
</dbReference>